<dbReference type="InterPro" id="IPR009057">
    <property type="entry name" value="Homeodomain-like_sf"/>
</dbReference>
<keyword evidence="1" id="KW-0805">Transcription regulation</keyword>
<organism evidence="5 6">
    <name type="scientific">Roseovarius phycicola</name>
    <dbReference type="NCBI Taxonomy" id="3080976"/>
    <lineage>
        <taxon>Bacteria</taxon>
        <taxon>Pseudomonadati</taxon>
        <taxon>Pseudomonadota</taxon>
        <taxon>Alphaproteobacteria</taxon>
        <taxon>Rhodobacterales</taxon>
        <taxon>Roseobacteraceae</taxon>
        <taxon>Roseovarius</taxon>
    </lineage>
</organism>
<sequence>MFHSTNSNGYVAVVLMDGFSALSLGAIVEPFSYLSQAYPDIAPNMILVGLDGLQTQSQSGVEVHCDEDSKTLIKRLNLGRAKARIIVCGPTHAGPVQDHDLSSVLRAATRHGASICTLGGATWKMAEIGLLKDRATTVHWSLLAAFSESYAEVDTRDALYIPDEKITSCAGETATLDMVLELISSISPAAAERAANHFLVASPRNGLASQPGARANRLRGVPSLLSDAVRVMADNIEEPLKAASIATYCNVSVRKLERLFQSHLGTSPIQYYTQLRMGHARDLLMQTDMSLLDIAVASGFSSTGLLTKKFKKNYGLTPTQMRNEARIGTIA</sequence>
<name>A0ABZ2HJ71_9RHOB</name>
<dbReference type="PROSITE" id="PS01124">
    <property type="entry name" value="HTH_ARAC_FAMILY_2"/>
    <property type="match status" value="1"/>
</dbReference>
<evidence type="ECO:0000313" key="6">
    <source>
        <dbReference type="Proteomes" id="UP001364156"/>
    </source>
</evidence>
<evidence type="ECO:0000259" key="4">
    <source>
        <dbReference type="PROSITE" id="PS01124"/>
    </source>
</evidence>
<keyword evidence="3" id="KW-0804">Transcription</keyword>
<accession>A0ABZ2HJ71</accession>
<dbReference type="SUPFAM" id="SSF46689">
    <property type="entry name" value="Homeodomain-like"/>
    <property type="match status" value="2"/>
</dbReference>
<dbReference type="PANTHER" id="PTHR46796">
    <property type="entry name" value="HTH-TYPE TRANSCRIPTIONAL ACTIVATOR RHAS-RELATED"/>
    <property type="match status" value="1"/>
</dbReference>
<dbReference type="InterPro" id="IPR050204">
    <property type="entry name" value="AraC_XylS_family_regulators"/>
</dbReference>
<keyword evidence="6" id="KW-1185">Reference proteome</keyword>
<evidence type="ECO:0000256" key="1">
    <source>
        <dbReference type="ARBA" id="ARBA00023015"/>
    </source>
</evidence>
<dbReference type="EMBL" id="CP146069">
    <property type="protein sequence ID" value="WWR48101.1"/>
    <property type="molecule type" value="Genomic_DNA"/>
</dbReference>
<evidence type="ECO:0000313" key="5">
    <source>
        <dbReference type="EMBL" id="WWR48101.1"/>
    </source>
</evidence>
<dbReference type="InterPro" id="IPR018062">
    <property type="entry name" value="HTH_AraC-typ_CS"/>
</dbReference>
<dbReference type="Proteomes" id="UP001364156">
    <property type="component" value="Chromosome"/>
</dbReference>
<dbReference type="Gene3D" id="1.10.10.60">
    <property type="entry name" value="Homeodomain-like"/>
    <property type="match status" value="1"/>
</dbReference>
<dbReference type="Pfam" id="PF01965">
    <property type="entry name" value="DJ-1_PfpI"/>
    <property type="match status" value="1"/>
</dbReference>
<evidence type="ECO:0000256" key="2">
    <source>
        <dbReference type="ARBA" id="ARBA00023125"/>
    </source>
</evidence>
<dbReference type="SUPFAM" id="SSF52317">
    <property type="entry name" value="Class I glutamine amidotransferase-like"/>
    <property type="match status" value="1"/>
</dbReference>
<dbReference type="SMART" id="SM00342">
    <property type="entry name" value="HTH_ARAC"/>
    <property type="match status" value="1"/>
</dbReference>
<dbReference type="InterPro" id="IPR002818">
    <property type="entry name" value="DJ-1/PfpI"/>
</dbReference>
<protein>
    <submittedName>
        <fullName evidence="5">Helix-turn-helix domain-containing protein</fullName>
    </submittedName>
</protein>
<evidence type="ECO:0000256" key="3">
    <source>
        <dbReference type="ARBA" id="ARBA00023163"/>
    </source>
</evidence>
<dbReference type="PANTHER" id="PTHR46796:SF13">
    <property type="entry name" value="HTH-TYPE TRANSCRIPTIONAL ACTIVATOR RHAS"/>
    <property type="match status" value="1"/>
</dbReference>
<reference evidence="5 6" key="1">
    <citation type="submission" date="2023-10" db="EMBL/GenBank/DDBJ databases">
        <title>Roseovarius strain S88 nov., isolated from a marine algae.</title>
        <authorList>
            <person name="Lee M.W."/>
            <person name="Lee J.K."/>
            <person name="Kim J.M."/>
            <person name="Choi D.G."/>
            <person name="Baek J.H."/>
            <person name="Bayburt H."/>
            <person name="Jung J.J."/>
            <person name="Han D.M."/>
            <person name="Jeon C.O."/>
        </authorList>
    </citation>
    <scope>NUCLEOTIDE SEQUENCE [LARGE SCALE GENOMIC DNA]</scope>
    <source>
        <strain evidence="5 6">S88</strain>
    </source>
</reference>
<proteinExistence type="predicted"/>
<dbReference type="Gene3D" id="3.40.50.880">
    <property type="match status" value="1"/>
</dbReference>
<dbReference type="Pfam" id="PF12833">
    <property type="entry name" value="HTH_18"/>
    <property type="match status" value="1"/>
</dbReference>
<dbReference type="InterPro" id="IPR029062">
    <property type="entry name" value="Class_I_gatase-like"/>
</dbReference>
<gene>
    <name evidence="5" type="ORF">RZ517_08010</name>
</gene>
<feature type="domain" description="HTH araC/xylS-type" evidence="4">
    <location>
        <begin position="226"/>
        <end position="324"/>
    </location>
</feature>
<dbReference type="RefSeq" id="WP_338550924.1">
    <property type="nucleotide sequence ID" value="NZ_CP146069.1"/>
</dbReference>
<dbReference type="PROSITE" id="PS00041">
    <property type="entry name" value="HTH_ARAC_FAMILY_1"/>
    <property type="match status" value="1"/>
</dbReference>
<dbReference type="InterPro" id="IPR018060">
    <property type="entry name" value="HTH_AraC"/>
</dbReference>
<keyword evidence="2" id="KW-0238">DNA-binding</keyword>